<dbReference type="InterPro" id="IPR051459">
    <property type="entry name" value="Cytochrome_c-type_DH"/>
</dbReference>
<feature type="domain" description="Cytochrome c" evidence="6">
    <location>
        <begin position="51"/>
        <end position="139"/>
    </location>
</feature>
<name>A0AAN4UQD1_9RHOB</name>
<evidence type="ECO:0000313" key="7">
    <source>
        <dbReference type="EMBL" id="GHE00734.1"/>
    </source>
</evidence>
<dbReference type="EMBL" id="BNAB01000005">
    <property type="protein sequence ID" value="GHE00734.1"/>
    <property type="molecule type" value="Genomic_DNA"/>
</dbReference>
<keyword evidence="3 4" id="KW-0408">Iron</keyword>
<reference evidence="7" key="1">
    <citation type="journal article" date="2014" name="Int. J. Syst. Evol. Microbiol.">
        <title>Complete genome sequence of Corynebacterium casei LMG S-19264T (=DSM 44701T), isolated from a smear-ripened cheese.</title>
        <authorList>
            <consortium name="US DOE Joint Genome Institute (JGI-PGF)"/>
            <person name="Walter F."/>
            <person name="Albersmeier A."/>
            <person name="Kalinowski J."/>
            <person name="Ruckert C."/>
        </authorList>
    </citation>
    <scope>NUCLEOTIDE SEQUENCE</scope>
    <source>
        <strain evidence="7">CGMCC 1.10859</strain>
    </source>
</reference>
<feature type="signal peptide" evidence="5">
    <location>
        <begin position="1"/>
        <end position="20"/>
    </location>
</feature>
<feature type="chain" id="PRO_5042827332" description="Cytochrome c domain-containing protein" evidence="5">
    <location>
        <begin position="21"/>
        <end position="221"/>
    </location>
</feature>
<evidence type="ECO:0000256" key="3">
    <source>
        <dbReference type="ARBA" id="ARBA00023004"/>
    </source>
</evidence>
<reference evidence="7" key="2">
    <citation type="submission" date="2023-06" db="EMBL/GenBank/DDBJ databases">
        <authorList>
            <person name="Sun Q."/>
            <person name="Zhou Y."/>
        </authorList>
    </citation>
    <scope>NUCLEOTIDE SEQUENCE</scope>
    <source>
        <strain evidence="7">CGMCC 1.10859</strain>
    </source>
</reference>
<comment type="caution">
    <text evidence="7">The sequence shown here is derived from an EMBL/GenBank/DDBJ whole genome shotgun (WGS) entry which is preliminary data.</text>
</comment>
<evidence type="ECO:0000256" key="4">
    <source>
        <dbReference type="PROSITE-ProRule" id="PRU00433"/>
    </source>
</evidence>
<dbReference type="GO" id="GO:0020037">
    <property type="term" value="F:heme binding"/>
    <property type="evidence" value="ECO:0007669"/>
    <property type="project" value="InterPro"/>
</dbReference>
<proteinExistence type="predicted"/>
<evidence type="ECO:0000256" key="1">
    <source>
        <dbReference type="ARBA" id="ARBA00022617"/>
    </source>
</evidence>
<gene>
    <name evidence="7" type="ORF">GCM10008024_13240</name>
</gene>
<dbReference type="PROSITE" id="PS51007">
    <property type="entry name" value="CYTC"/>
    <property type="match status" value="1"/>
</dbReference>
<protein>
    <recommendedName>
        <fullName evidence="6">Cytochrome c domain-containing protein</fullName>
    </recommendedName>
</protein>
<keyword evidence="5" id="KW-0732">Signal</keyword>
<dbReference type="Proteomes" id="UP000634647">
    <property type="component" value="Unassembled WGS sequence"/>
</dbReference>
<evidence type="ECO:0000313" key="8">
    <source>
        <dbReference type="Proteomes" id="UP000634647"/>
    </source>
</evidence>
<organism evidence="7 8">
    <name type="scientific">Allgaiera indica</name>
    <dbReference type="NCBI Taxonomy" id="765699"/>
    <lineage>
        <taxon>Bacteria</taxon>
        <taxon>Pseudomonadati</taxon>
        <taxon>Pseudomonadota</taxon>
        <taxon>Alphaproteobacteria</taxon>
        <taxon>Rhodobacterales</taxon>
        <taxon>Paracoccaceae</taxon>
        <taxon>Allgaiera</taxon>
    </lineage>
</organism>
<dbReference type="AlphaFoldDB" id="A0AAN4UQD1"/>
<keyword evidence="1 4" id="KW-0349">Heme</keyword>
<evidence type="ECO:0000259" key="6">
    <source>
        <dbReference type="PROSITE" id="PS51007"/>
    </source>
</evidence>
<accession>A0AAN4UQD1</accession>
<dbReference type="SUPFAM" id="SSF46626">
    <property type="entry name" value="Cytochrome c"/>
    <property type="match status" value="1"/>
</dbReference>
<evidence type="ECO:0000256" key="5">
    <source>
        <dbReference type="SAM" id="SignalP"/>
    </source>
</evidence>
<dbReference type="Gene3D" id="1.10.760.10">
    <property type="entry name" value="Cytochrome c-like domain"/>
    <property type="match status" value="1"/>
</dbReference>
<dbReference type="InterPro" id="IPR036909">
    <property type="entry name" value="Cyt_c-like_dom_sf"/>
</dbReference>
<dbReference type="GO" id="GO:0046872">
    <property type="term" value="F:metal ion binding"/>
    <property type="evidence" value="ECO:0007669"/>
    <property type="project" value="UniProtKB-KW"/>
</dbReference>
<dbReference type="GO" id="GO:0009055">
    <property type="term" value="F:electron transfer activity"/>
    <property type="evidence" value="ECO:0007669"/>
    <property type="project" value="InterPro"/>
</dbReference>
<dbReference type="InterPro" id="IPR009056">
    <property type="entry name" value="Cyt_c-like_dom"/>
</dbReference>
<dbReference type="PANTHER" id="PTHR35008:SF8">
    <property type="entry name" value="ALCOHOL DEHYDROGENASE CYTOCHROME C SUBUNIT"/>
    <property type="match status" value="1"/>
</dbReference>
<dbReference type="PANTHER" id="PTHR35008">
    <property type="entry name" value="BLL4482 PROTEIN-RELATED"/>
    <property type="match status" value="1"/>
</dbReference>
<evidence type="ECO:0000256" key="2">
    <source>
        <dbReference type="ARBA" id="ARBA00022723"/>
    </source>
</evidence>
<keyword evidence="2 4" id="KW-0479">Metal-binding</keyword>
<dbReference type="RefSeq" id="WP_191334721.1">
    <property type="nucleotide sequence ID" value="NZ_BNAB01000005.1"/>
</dbReference>
<sequence length="221" mass="23793">MSSWARLALLVLLAAPPAAAGPVGRAALRAEIAAWNIDIRPDGAGLPPGQGSVTDGEALYAEACAACHGDFGEGLGRYPALSGGQGTLKADRPTKTVGSFWPHLSTLFDYTRRAMPAYQGQSLTDDQVYALTAYILNLNDLVPADFTLTRQNFTTIRLPNADGFRPDDRATAEDPLFRAPPCRQDCRTAPRITARASPRRPRRRQPFPFILAKILHGGPGV</sequence>
<dbReference type="Pfam" id="PF13442">
    <property type="entry name" value="Cytochrome_CBB3"/>
    <property type="match status" value="1"/>
</dbReference>